<accession>A0A1L3EX23</accession>
<sequence>MSHRRFYVILMILALVVPVRAEVYRISPGSALAIGEGFDARQPRRVFLPCIDYSGLWATTAFDTKQAPKPDSPYTTSAGFSFQSSEIESRKHLYEFVNISASVSGGYGFFSGSASFLSEDEFKFDEHSYHFAMRAVTEFGEFRLINPKLNAQAKEALARSPAAFFERCGTEFVGQQTRGASIAVVYSVYSLDQSKRSRIEASLKAGFDSGVSSVGGNAEYTKILAEAIQTGTLKIHVYGFGGEGMSALNELITSSADIPKVKAAIQDYVKKLNVQSSVPIAYATGNMTSLDSRLGSVDFGIFNRYLAEYIVAFEDLAAYRETVRRLLRSQAAQRLTDSDQKKLEAAFDQAGSISSGIVEKALGCRDELNKRVNAVTMTSKPKGLETQSIQCLHLTSAELTMSLPALPNTLPFTVKYFTDINGVAPTAGYLYLIVEGRGLQEAYLVGGYSAQTKQNSGQFEVLKIEPLSDGGQRIKQDFDLQKLRMKAPVAVAVKLVDGFTDFYELTIPDVPKAGLTATSLPLGESALKAAPDAEIKVMKLERLR</sequence>
<dbReference type="EMBL" id="CP017480">
    <property type="protein sequence ID" value="APG05606.1"/>
    <property type="molecule type" value="Genomic_DNA"/>
</dbReference>
<gene>
    <name evidence="1" type="ORF">BJI69_17980</name>
</gene>
<dbReference type="RefSeq" id="WP_071925031.1">
    <property type="nucleotide sequence ID" value="NZ_CP017480.1"/>
</dbReference>
<dbReference type="AlphaFoldDB" id="A0A1L3EX23"/>
<organism evidence="1 2">
    <name type="scientific">Luteibacter rhizovicinus DSM 16549</name>
    <dbReference type="NCBI Taxonomy" id="1440763"/>
    <lineage>
        <taxon>Bacteria</taxon>
        <taxon>Pseudomonadati</taxon>
        <taxon>Pseudomonadota</taxon>
        <taxon>Gammaproteobacteria</taxon>
        <taxon>Lysobacterales</taxon>
        <taxon>Rhodanobacteraceae</taxon>
        <taxon>Luteibacter</taxon>
    </lineage>
</organism>
<name>A0A1L3EX23_9GAMM</name>
<reference evidence="2" key="1">
    <citation type="submission" date="2016-09" db="EMBL/GenBank/DDBJ databases">
        <authorList>
            <person name="Lysoe E."/>
        </authorList>
    </citation>
    <scope>NUCLEOTIDE SEQUENCE [LARGE SCALE GENOMIC DNA]</scope>
    <source>
        <strain evidence="2">LJ96T</strain>
    </source>
</reference>
<proteinExistence type="predicted"/>
<evidence type="ECO:0000313" key="2">
    <source>
        <dbReference type="Proteomes" id="UP000182987"/>
    </source>
</evidence>
<dbReference type="KEGG" id="lrz:BJI69_17980"/>
<evidence type="ECO:0000313" key="1">
    <source>
        <dbReference type="EMBL" id="APG05606.1"/>
    </source>
</evidence>
<keyword evidence="2" id="KW-1185">Reference proteome</keyword>
<dbReference type="Proteomes" id="UP000182987">
    <property type="component" value="Chromosome"/>
</dbReference>
<protein>
    <submittedName>
        <fullName evidence="1">Uncharacterized protein</fullName>
    </submittedName>
</protein>